<evidence type="ECO:0000256" key="7">
    <source>
        <dbReference type="RuleBase" id="RU363032"/>
    </source>
</evidence>
<keyword evidence="10" id="KW-1185">Reference proteome</keyword>
<feature type="transmembrane region" description="Helical" evidence="7">
    <location>
        <begin position="126"/>
        <end position="150"/>
    </location>
</feature>
<dbReference type="InterPro" id="IPR045621">
    <property type="entry name" value="BPD_transp_1_N"/>
</dbReference>
<feature type="domain" description="ABC transmembrane type-1" evidence="8">
    <location>
        <begin position="90"/>
        <end position="300"/>
    </location>
</feature>
<keyword evidence="2 7" id="KW-0813">Transport</keyword>
<evidence type="ECO:0000313" key="9">
    <source>
        <dbReference type="EMBL" id="ADK81334.1"/>
    </source>
</evidence>
<evidence type="ECO:0000256" key="2">
    <source>
        <dbReference type="ARBA" id="ARBA00022448"/>
    </source>
</evidence>
<evidence type="ECO:0000313" key="10">
    <source>
        <dbReference type="Proteomes" id="UP000002318"/>
    </source>
</evidence>
<dbReference type="PROSITE" id="PS50928">
    <property type="entry name" value="ABC_TM1"/>
    <property type="match status" value="1"/>
</dbReference>
<dbReference type="Pfam" id="PF00528">
    <property type="entry name" value="BPD_transp_1"/>
    <property type="match status" value="1"/>
</dbReference>
<evidence type="ECO:0000256" key="6">
    <source>
        <dbReference type="ARBA" id="ARBA00023136"/>
    </source>
</evidence>
<dbReference type="GO" id="GO:0071916">
    <property type="term" value="F:dipeptide transmembrane transporter activity"/>
    <property type="evidence" value="ECO:0007669"/>
    <property type="project" value="TreeGrafter"/>
</dbReference>
<dbReference type="HOGENOM" id="CLU_036879_0_1_12"/>
<comment type="subcellular location">
    <subcellularLocation>
        <location evidence="1 7">Cell membrane</location>
        <topology evidence="1 7">Multi-pass membrane protein</topology>
    </subcellularLocation>
</comment>
<reference evidence="9 10" key="1">
    <citation type="journal article" date="2010" name="Stand. Genomic Sci.">
        <title>Complete genome sequence of Spirochaeta smaragdinae type strain (SEBR 4228).</title>
        <authorList>
            <person name="Mavromatis K."/>
            <person name="Yasawong M."/>
            <person name="Chertkov O."/>
            <person name="Lapidus A."/>
            <person name="Lucas S."/>
            <person name="Nolan M."/>
            <person name="Del Rio T.G."/>
            <person name="Tice H."/>
            <person name="Cheng J.F."/>
            <person name="Pitluck S."/>
            <person name="Liolios K."/>
            <person name="Ivanova N."/>
            <person name="Tapia R."/>
            <person name="Han C."/>
            <person name="Bruce D."/>
            <person name="Goodwin L."/>
            <person name="Pati A."/>
            <person name="Chen A."/>
            <person name="Palaniappan K."/>
            <person name="Land M."/>
            <person name="Hauser L."/>
            <person name="Chang Y.J."/>
            <person name="Jeffries C.D."/>
            <person name="Detter J.C."/>
            <person name="Rohde M."/>
            <person name="Brambilla E."/>
            <person name="Spring S."/>
            <person name="Goker M."/>
            <person name="Sikorski J."/>
            <person name="Woyke T."/>
            <person name="Bristow J."/>
            <person name="Eisen J.A."/>
            <person name="Markowitz V."/>
            <person name="Hugenholtz P."/>
            <person name="Klenk H.P."/>
            <person name="Kyrpides N.C."/>
        </authorList>
    </citation>
    <scope>NUCLEOTIDE SEQUENCE [LARGE SCALE GENOMIC DNA]</scope>
    <source>
        <strain evidence="10">DSM 11293 / JCM 15392 / SEBR 4228</strain>
    </source>
</reference>
<dbReference type="EMBL" id="CP002116">
    <property type="protein sequence ID" value="ADK81334.1"/>
    <property type="molecule type" value="Genomic_DNA"/>
</dbReference>
<evidence type="ECO:0000256" key="1">
    <source>
        <dbReference type="ARBA" id="ARBA00004651"/>
    </source>
</evidence>
<dbReference type="RefSeq" id="WP_013254797.1">
    <property type="nucleotide sequence ID" value="NC_014364.1"/>
</dbReference>
<dbReference type="AlphaFoldDB" id="E1R707"/>
<comment type="similarity">
    <text evidence="7">Belongs to the binding-protein-dependent transport system permease family.</text>
</comment>
<protein>
    <submittedName>
        <fullName evidence="9">Binding-protein-dependent transport systems inner membrane component</fullName>
    </submittedName>
</protein>
<feature type="transmembrane region" description="Helical" evidence="7">
    <location>
        <begin position="170"/>
        <end position="190"/>
    </location>
</feature>
<dbReference type="SUPFAM" id="SSF161098">
    <property type="entry name" value="MetI-like"/>
    <property type="match status" value="1"/>
</dbReference>
<dbReference type="Pfam" id="PF19300">
    <property type="entry name" value="BPD_transp_1_N"/>
    <property type="match status" value="1"/>
</dbReference>
<evidence type="ECO:0000256" key="3">
    <source>
        <dbReference type="ARBA" id="ARBA00022475"/>
    </source>
</evidence>
<evidence type="ECO:0000256" key="4">
    <source>
        <dbReference type="ARBA" id="ARBA00022692"/>
    </source>
</evidence>
<keyword evidence="5 7" id="KW-1133">Transmembrane helix</keyword>
<name>E1R707_SEDSS</name>
<dbReference type="Gene3D" id="1.10.3720.10">
    <property type="entry name" value="MetI-like"/>
    <property type="match status" value="1"/>
</dbReference>
<dbReference type="CDD" id="cd06261">
    <property type="entry name" value="TM_PBP2"/>
    <property type="match status" value="1"/>
</dbReference>
<dbReference type="Proteomes" id="UP000002318">
    <property type="component" value="Chromosome"/>
</dbReference>
<evidence type="ECO:0000256" key="5">
    <source>
        <dbReference type="ARBA" id="ARBA00022989"/>
    </source>
</evidence>
<gene>
    <name evidence="9" type="ordered locus">Spirs_2218</name>
</gene>
<dbReference type="PANTHER" id="PTHR43163:SF6">
    <property type="entry name" value="DIPEPTIDE TRANSPORT SYSTEM PERMEASE PROTEIN DPPB-RELATED"/>
    <property type="match status" value="1"/>
</dbReference>
<organism evidence="9 10">
    <name type="scientific">Sediminispirochaeta smaragdinae (strain DSM 11293 / JCM 15392 / SEBR 4228)</name>
    <name type="common">Spirochaeta smaragdinae</name>
    <dbReference type="NCBI Taxonomy" id="573413"/>
    <lineage>
        <taxon>Bacteria</taxon>
        <taxon>Pseudomonadati</taxon>
        <taxon>Spirochaetota</taxon>
        <taxon>Spirochaetia</taxon>
        <taxon>Spirochaetales</taxon>
        <taxon>Spirochaetaceae</taxon>
        <taxon>Sediminispirochaeta</taxon>
    </lineage>
</organism>
<dbReference type="InterPro" id="IPR000515">
    <property type="entry name" value="MetI-like"/>
</dbReference>
<accession>E1R707</accession>
<dbReference type="eggNOG" id="COG0601">
    <property type="taxonomic scope" value="Bacteria"/>
</dbReference>
<dbReference type="GO" id="GO:0005886">
    <property type="term" value="C:plasma membrane"/>
    <property type="evidence" value="ECO:0007669"/>
    <property type="project" value="UniProtKB-SubCell"/>
</dbReference>
<evidence type="ECO:0000259" key="8">
    <source>
        <dbReference type="PROSITE" id="PS50928"/>
    </source>
</evidence>
<sequence>MRRILGLLMVLLIVGVLVFTIVRLIPGDPASVMLGPEATPESIEELRTTMGLDKPFLIQMLNWFAKAIHGDFGNSYFYDMSVTKLIISRMEPTLLLMSMGLLVSILLGIPMGILSAINHNTFLDRLFILLAMVGISVPNFWLGLMLILVFAQNLHIFPVLGYKLISESGFWTSIYYLILPAFALGLQLASETARLTRSSMLEVLRSDYIRTAKSKGVSKFLLVMKHAFKNAMIPTVTGIGLNVARLAGGAVVTEAVFNIPGAGNLIVTAISRRDYSLIQGHIMYVALMFVLVNLIIDILYKLLDPRVTYS</sequence>
<dbReference type="PANTHER" id="PTHR43163">
    <property type="entry name" value="DIPEPTIDE TRANSPORT SYSTEM PERMEASE PROTEIN DPPB-RELATED"/>
    <property type="match status" value="1"/>
</dbReference>
<keyword evidence="6 7" id="KW-0472">Membrane</keyword>
<dbReference type="STRING" id="573413.Spirs_2218"/>
<feature type="transmembrane region" description="Helical" evidence="7">
    <location>
        <begin position="282"/>
        <end position="303"/>
    </location>
</feature>
<dbReference type="KEGG" id="ssm:Spirs_2218"/>
<feature type="transmembrane region" description="Helical" evidence="7">
    <location>
        <begin position="7"/>
        <end position="25"/>
    </location>
</feature>
<keyword evidence="4 7" id="KW-0812">Transmembrane</keyword>
<dbReference type="OrthoDB" id="9806409at2"/>
<feature type="transmembrane region" description="Helical" evidence="7">
    <location>
        <begin position="94"/>
        <end position="114"/>
    </location>
</feature>
<keyword evidence="3" id="KW-1003">Cell membrane</keyword>
<proteinExistence type="inferred from homology"/>
<dbReference type="InterPro" id="IPR035906">
    <property type="entry name" value="MetI-like_sf"/>
</dbReference>